<organism evidence="2 3">
    <name type="scientific">Hyphomicrobium facile</name>
    <dbReference type="NCBI Taxonomy" id="51670"/>
    <lineage>
        <taxon>Bacteria</taxon>
        <taxon>Pseudomonadati</taxon>
        <taxon>Pseudomonadota</taxon>
        <taxon>Alphaproteobacteria</taxon>
        <taxon>Hyphomicrobiales</taxon>
        <taxon>Hyphomicrobiaceae</taxon>
        <taxon>Hyphomicrobium</taxon>
    </lineage>
</organism>
<dbReference type="EMBL" id="FPCH01000001">
    <property type="protein sequence ID" value="SFV29558.1"/>
    <property type="molecule type" value="Genomic_DNA"/>
</dbReference>
<evidence type="ECO:0008006" key="4">
    <source>
        <dbReference type="Google" id="ProtNLM"/>
    </source>
</evidence>
<proteinExistence type="predicted"/>
<dbReference type="RefSeq" id="WP_177228054.1">
    <property type="nucleotide sequence ID" value="NZ_FPCH01000001.1"/>
</dbReference>
<evidence type="ECO:0000313" key="2">
    <source>
        <dbReference type="EMBL" id="SFV29558.1"/>
    </source>
</evidence>
<evidence type="ECO:0000256" key="1">
    <source>
        <dbReference type="SAM" id="SignalP"/>
    </source>
</evidence>
<accession>A0A1I7N4H2</accession>
<name>A0A1I7N4H2_9HYPH</name>
<feature type="signal peptide" evidence="1">
    <location>
        <begin position="1"/>
        <end position="31"/>
    </location>
</feature>
<dbReference type="Proteomes" id="UP000199423">
    <property type="component" value="Unassembled WGS sequence"/>
</dbReference>
<sequence>MSKSDSYGRRVVQASALVIAASVAGFAPANAGNSGETDSYMAGDFHNHTTCTDGTTSLETMITKSINTFDLDWMAQAGHGGSYTRDCRYDDPEGDSSKTGSGKLWEQTIGAAAIKGDVANSTSYSPDGLPHRAMWRWQMLQEFVYPEVSRMSKKLKNPMLYVGLETNSPGHEHVSSTVLGAQRSWDWKGSTGNVDALAEFEYRFDRSDTDMSGPGGTPGVANSGIWKGKVANASGTGLGTANHINKAVPSVAWMQANYPLQSYFVPAHVERAGVFDPNGNRGFNVEHFRDFNNAGPTVAVGFETMPGHQASNNRGEYRKNFGGAGIDSAGVTTFGGTGIYGAKIGGLWDAMLGEGRNWFFFASSDWHNRGAFSPYVRESTQDFYPGEYQKLYIPRPGSRSVLLRPQLIVDAVRAGNSFSVSGDLISGELSYRAELIEECVLPRRNQPCTRVTNVAKMGETLVVPRGKSVRITLTVTDPDKANNSPYKFNNPSLLQVGIKQPLNKPKLDHVDFIRGEVTGVIAPTDPKYTDATNATAAIYATFDGNKWTKQGQKRTMSFVIPNVQSNQYVRARGTNLPRSTPLETDAQGNPLADLDPTAITDAKNTIPCTDKACPAHLQVLNGQKFSSYDVAAWADLWFYTNPIFIRVSDQPKLLVEKNAELAQQLAKN</sequence>
<keyword evidence="1" id="KW-0732">Signal</keyword>
<dbReference type="AlphaFoldDB" id="A0A1I7N4H2"/>
<dbReference type="STRING" id="51670.SAMN04488557_1279"/>
<gene>
    <name evidence="2" type="ORF">SAMN04488557_1279</name>
</gene>
<reference evidence="3" key="1">
    <citation type="submission" date="2016-10" db="EMBL/GenBank/DDBJ databases">
        <authorList>
            <person name="Varghese N."/>
            <person name="Submissions S."/>
        </authorList>
    </citation>
    <scope>NUCLEOTIDE SEQUENCE [LARGE SCALE GENOMIC DNA]</scope>
    <source>
        <strain evidence="3">DSM 1565</strain>
    </source>
</reference>
<keyword evidence="3" id="KW-1185">Reference proteome</keyword>
<evidence type="ECO:0000313" key="3">
    <source>
        <dbReference type="Proteomes" id="UP000199423"/>
    </source>
</evidence>
<protein>
    <recommendedName>
        <fullName evidence="4">Phosphoesterase</fullName>
    </recommendedName>
</protein>
<feature type="chain" id="PRO_5011573535" description="Phosphoesterase" evidence="1">
    <location>
        <begin position="32"/>
        <end position="668"/>
    </location>
</feature>